<dbReference type="InterPro" id="IPR000515">
    <property type="entry name" value="MetI-like"/>
</dbReference>
<evidence type="ECO:0000256" key="3">
    <source>
        <dbReference type="ARBA" id="ARBA00022989"/>
    </source>
</evidence>
<feature type="transmembrane region" description="Helical" evidence="5">
    <location>
        <begin position="20"/>
        <end position="43"/>
    </location>
</feature>
<evidence type="ECO:0000256" key="4">
    <source>
        <dbReference type="ARBA" id="ARBA00023136"/>
    </source>
</evidence>
<comment type="subcellular location">
    <subcellularLocation>
        <location evidence="1 5">Cell membrane</location>
        <topology evidence="1 5">Multi-pass membrane protein</topology>
    </subcellularLocation>
</comment>
<feature type="transmembrane region" description="Helical" evidence="5">
    <location>
        <begin position="556"/>
        <end position="583"/>
    </location>
</feature>
<gene>
    <name evidence="7" type="ORF">ACFO4O_09110</name>
</gene>
<accession>A0ABV9LXB0</accession>
<dbReference type="PANTHER" id="PTHR42727:SF1">
    <property type="entry name" value="PHOSPHATE TRANSPORT SYSTEM PERMEASE"/>
    <property type="match status" value="1"/>
</dbReference>
<dbReference type="PANTHER" id="PTHR42727">
    <property type="entry name" value="PHOSPHATE TRANSPORT SYSTEM PERMEASE PROTEIN"/>
    <property type="match status" value="1"/>
</dbReference>
<sequence length="752" mass="82549">MQPNPQERTNKKRLRVDAFASKVVTLFGLTVLAMFMLLILHILKNAFPLLQTPTLSLKQDYFLSVPSSLRSIQQMGDEVVGLSFSQCKVVLYALAPFSNGANPSLINAYSEGMQEQASFNHSCGAAFIDMPGDTDYLADYAMLREDGLVELYSINNLSGALERNLRASFNLPIDKFANSMDAVKSLSWQMHRYNNNIVLQASDPQGKHVVIWHSLNRLVEPEVLLIEDADYIKVLPRFAQVLVVNDGAYSLRDKAGEILQTLPKVQANTRGEEGASPANTAKPIILLSPSQRTVYIWSEQNGARLWRSSNIDGRFLLSEVSPIEDAEDAAILEWAFDRQTMVAIARTADDSLRIFNSATNEVVNQHSLVRSESASSEHASSAQKMHWHNQALYVVYEDKLSVYQLKNPAGITTWKSLFEQVQYSGYQSAQYIWQTSQSAEFAQAKYSLIPLIIGSLKAAVLALFVAIPLSLGAAIYTAYFASARVRSRVKPSIEMIEAIPSVIIGFVAAVWLAPFAERSLFALLALVISLPFVIFALAALHSWVKQTDIYLKIQPFYLVMSASTFLVLMLGVFHGFTALQSVLDSSAMGSSDGILSDLTLSKTTVVVALALGVAVAPTIYSLVDDALYEVPDGVKQAAFALGATELQTLLKVVLVVALPSIISAIMLGLGRAFGETMIVLMVTGNTPIADWDLLSGLRSLTSNLTIELQESSSATAHYHILFLTAAILFAFTFFINTVASLMKQRLQGDKRV</sequence>
<reference evidence="8" key="1">
    <citation type="journal article" date="2019" name="Int. J. Syst. Evol. Microbiol.">
        <title>The Global Catalogue of Microorganisms (GCM) 10K type strain sequencing project: providing services to taxonomists for standard genome sequencing and annotation.</title>
        <authorList>
            <consortium name="The Broad Institute Genomics Platform"/>
            <consortium name="The Broad Institute Genome Sequencing Center for Infectious Disease"/>
            <person name="Wu L."/>
            <person name="Ma J."/>
        </authorList>
    </citation>
    <scope>NUCLEOTIDE SEQUENCE [LARGE SCALE GENOMIC DNA]</scope>
    <source>
        <strain evidence="8">KACC 12507</strain>
    </source>
</reference>
<feature type="transmembrane region" description="Helical" evidence="5">
    <location>
        <begin position="652"/>
        <end position="673"/>
    </location>
</feature>
<dbReference type="PROSITE" id="PS50928">
    <property type="entry name" value="ABC_TM1"/>
    <property type="match status" value="1"/>
</dbReference>
<feature type="domain" description="ABC transmembrane type-1" evidence="6">
    <location>
        <begin position="452"/>
        <end position="739"/>
    </location>
</feature>
<dbReference type="Proteomes" id="UP001595897">
    <property type="component" value="Unassembled WGS sequence"/>
</dbReference>
<organism evidence="7 8">
    <name type="scientific">Glaciecola siphonariae</name>
    <dbReference type="NCBI Taxonomy" id="521012"/>
    <lineage>
        <taxon>Bacteria</taxon>
        <taxon>Pseudomonadati</taxon>
        <taxon>Pseudomonadota</taxon>
        <taxon>Gammaproteobacteria</taxon>
        <taxon>Alteromonadales</taxon>
        <taxon>Alteromonadaceae</taxon>
        <taxon>Glaciecola</taxon>
    </lineage>
</organism>
<proteinExistence type="inferred from homology"/>
<dbReference type="Gene3D" id="1.10.3720.10">
    <property type="entry name" value="MetI-like"/>
    <property type="match status" value="1"/>
</dbReference>
<feature type="transmembrane region" description="Helical" evidence="5">
    <location>
        <begin position="718"/>
        <end position="742"/>
    </location>
</feature>
<evidence type="ECO:0000313" key="8">
    <source>
        <dbReference type="Proteomes" id="UP001595897"/>
    </source>
</evidence>
<evidence type="ECO:0000256" key="2">
    <source>
        <dbReference type="ARBA" id="ARBA00022692"/>
    </source>
</evidence>
<feature type="transmembrane region" description="Helical" evidence="5">
    <location>
        <begin position="603"/>
        <end position="623"/>
    </location>
</feature>
<dbReference type="EMBL" id="JBHSGU010000002">
    <property type="protein sequence ID" value="MFC4700313.1"/>
    <property type="molecule type" value="Genomic_DNA"/>
</dbReference>
<feature type="transmembrane region" description="Helical" evidence="5">
    <location>
        <begin position="520"/>
        <end position="544"/>
    </location>
</feature>
<dbReference type="CDD" id="cd06261">
    <property type="entry name" value="TM_PBP2"/>
    <property type="match status" value="1"/>
</dbReference>
<feature type="transmembrane region" description="Helical" evidence="5">
    <location>
        <begin position="493"/>
        <end position="514"/>
    </location>
</feature>
<feature type="transmembrane region" description="Helical" evidence="5">
    <location>
        <begin position="458"/>
        <end position="481"/>
    </location>
</feature>
<evidence type="ECO:0000313" key="7">
    <source>
        <dbReference type="EMBL" id="MFC4700313.1"/>
    </source>
</evidence>
<keyword evidence="2 5" id="KW-0812">Transmembrane</keyword>
<dbReference type="InterPro" id="IPR035906">
    <property type="entry name" value="MetI-like_sf"/>
</dbReference>
<name>A0ABV9LXB0_9ALTE</name>
<evidence type="ECO:0000259" key="6">
    <source>
        <dbReference type="PROSITE" id="PS50928"/>
    </source>
</evidence>
<keyword evidence="4 5" id="KW-0472">Membrane</keyword>
<comment type="caution">
    <text evidence="7">The sequence shown here is derived from an EMBL/GenBank/DDBJ whole genome shotgun (WGS) entry which is preliminary data.</text>
</comment>
<comment type="similarity">
    <text evidence="5">Belongs to the binding-protein-dependent transport system permease family.</text>
</comment>
<protein>
    <submittedName>
        <fullName evidence="7">ABC transporter permease subunit</fullName>
    </submittedName>
</protein>
<dbReference type="Pfam" id="PF00528">
    <property type="entry name" value="BPD_transp_1"/>
    <property type="match status" value="1"/>
</dbReference>
<dbReference type="SUPFAM" id="SSF161098">
    <property type="entry name" value="MetI-like"/>
    <property type="match status" value="1"/>
</dbReference>
<keyword evidence="8" id="KW-1185">Reference proteome</keyword>
<keyword evidence="5" id="KW-0813">Transport</keyword>
<evidence type="ECO:0000256" key="5">
    <source>
        <dbReference type="RuleBase" id="RU363032"/>
    </source>
</evidence>
<keyword evidence="3 5" id="KW-1133">Transmembrane helix</keyword>
<dbReference type="RefSeq" id="WP_382407619.1">
    <property type="nucleotide sequence ID" value="NZ_JBHSGU010000002.1"/>
</dbReference>
<evidence type="ECO:0000256" key="1">
    <source>
        <dbReference type="ARBA" id="ARBA00004651"/>
    </source>
</evidence>